<dbReference type="InterPro" id="IPR005183">
    <property type="entry name" value="DUF305_CopM-like"/>
</dbReference>
<dbReference type="AlphaFoldDB" id="A0A7W9T470"/>
<dbReference type="PROSITE" id="PS51257">
    <property type="entry name" value="PROKAR_LIPOPROTEIN"/>
    <property type="match status" value="1"/>
</dbReference>
<evidence type="ECO:0000313" key="5">
    <source>
        <dbReference type="EMBL" id="MBB6061292.1"/>
    </source>
</evidence>
<feature type="compositionally biased region" description="Low complexity" evidence="2">
    <location>
        <begin position="26"/>
        <end position="42"/>
    </location>
</feature>
<dbReference type="PANTHER" id="PTHR36933">
    <property type="entry name" value="SLL0788 PROTEIN"/>
    <property type="match status" value="1"/>
</dbReference>
<name>A0A7W9T470_9BACT</name>
<keyword evidence="6" id="KW-1185">Reference proteome</keyword>
<evidence type="ECO:0000256" key="3">
    <source>
        <dbReference type="SAM" id="SignalP"/>
    </source>
</evidence>
<feature type="region of interest" description="Disordered" evidence="2">
    <location>
        <begin position="25"/>
        <end position="49"/>
    </location>
</feature>
<dbReference type="Proteomes" id="UP000532746">
    <property type="component" value="Unassembled WGS sequence"/>
</dbReference>
<dbReference type="InterPro" id="IPR012347">
    <property type="entry name" value="Ferritin-like"/>
</dbReference>
<protein>
    <submittedName>
        <fullName evidence="5">Uncharacterized protein (DUF305 family)</fullName>
    </submittedName>
</protein>
<feature type="domain" description="DUF305" evidence="4">
    <location>
        <begin position="87"/>
        <end position="232"/>
    </location>
</feature>
<keyword evidence="1" id="KW-0175">Coiled coil</keyword>
<dbReference type="RefSeq" id="WP_183405433.1">
    <property type="nucleotide sequence ID" value="NZ_JACHGG010000010.1"/>
</dbReference>
<dbReference type="Gene3D" id="1.20.1260.10">
    <property type="match status" value="2"/>
</dbReference>
<evidence type="ECO:0000256" key="1">
    <source>
        <dbReference type="SAM" id="Coils"/>
    </source>
</evidence>
<comment type="caution">
    <text evidence="5">The sequence shown here is derived from an EMBL/GenBank/DDBJ whole genome shotgun (WGS) entry which is preliminary data.</text>
</comment>
<gene>
    <name evidence="5" type="ORF">HNQ93_004171</name>
</gene>
<keyword evidence="3" id="KW-0732">Signal</keyword>
<evidence type="ECO:0000256" key="2">
    <source>
        <dbReference type="SAM" id="MobiDB-lite"/>
    </source>
</evidence>
<feature type="chain" id="PRO_5031155750" evidence="3">
    <location>
        <begin position="19"/>
        <end position="240"/>
    </location>
</feature>
<sequence length="240" mass="25987">MKTSAFILAALCTGSLLVAGCNTDQSADSTATTTTAPESAASGDMAGEDHAAMGHAPAEAAGSSPQLAAMNAMMQKMHAMPMKGNTDHDFAHHMLEHHKGAVVMADLQLRDGKDATMRQLAEKIKADQQREIAALEAAATRLDNAPTNYQPNDPNDPFTSKMKASMDGMMKNMPRPVADPDMNFNMLMTVHHQSAVDMAKAELAHGKDTKLKEMAQQMIDAQEKEIQQLKDWHNQNADKM</sequence>
<evidence type="ECO:0000313" key="6">
    <source>
        <dbReference type="Proteomes" id="UP000532746"/>
    </source>
</evidence>
<feature type="signal peptide" evidence="3">
    <location>
        <begin position="1"/>
        <end position="18"/>
    </location>
</feature>
<dbReference type="PANTHER" id="PTHR36933:SF1">
    <property type="entry name" value="SLL0788 PROTEIN"/>
    <property type="match status" value="1"/>
</dbReference>
<organism evidence="5 6">
    <name type="scientific">Hymenobacter luteus</name>
    <dbReference type="NCBI Taxonomy" id="1411122"/>
    <lineage>
        <taxon>Bacteria</taxon>
        <taxon>Pseudomonadati</taxon>
        <taxon>Bacteroidota</taxon>
        <taxon>Cytophagia</taxon>
        <taxon>Cytophagales</taxon>
        <taxon>Hymenobacteraceae</taxon>
        <taxon>Hymenobacter</taxon>
    </lineage>
</organism>
<reference evidence="5 6" key="1">
    <citation type="submission" date="2020-08" db="EMBL/GenBank/DDBJ databases">
        <title>Genomic Encyclopedia of Type Strains, Phase IV (KMG-IV): sequencing the most valuable type-strain genomes for metagenomic binning, comparative biology and taxonomic classification.</title>
        <authorList>
            <person name="Goeker M."/>
        </authorList>
    </citation>
    <scope>NUCLEOTIDE SEQUENCE [LARGE SCALE GENOMIC DNA]</scope>
    <source>
        <strain evidence="5 6">DSM 26718</strain>
    </source>
</reference>
<dbReference type="Pfam" id="PF03713">
    <property type="entry name" value="DUF305"/>
    <property type="match status" value="1"/>
</dbReference>
<accession>A0A7W9T470</accession>
<proteinExistence type="predicted"/>
<feature type="coiled-coil region" evidence="1">
    <location>
        <begin position="118"/>
        <end position="145"/>
    </location>
</feature>
<dbReference type="EMBL" id="JACHGG010000010">
    <property type="protein sequence ID" value="MBB6061292.1"/>
    <property type="molecule type" value="Genomic_DNA"/>
</dbReference>
<evidence type="ECO:0000259" key="4">
    <source>
        <dbReference type="Pfam" id="PF03713"/>
    </source>
</evidence>